<dbReference type="RefSeq" id="YP_010059599.1">
    <property type="nucleotide sequence ID" value="NC_054726.1"/>
</dbReference>
<dbReference type="GeneID" id="64766831"/>
<accession>A0A649VS13</accession>
<proteinExistence type="predicted"/>
<dbReference type="Proteomes" id="UP000423065">
    <property type="component" value="Segment"/>
</dbReference>
<evidence type="ECO:0000313" key="2">
    <source>
        <dbReference type="Proteomes" id="UP000423065"/>
    </source>
</evidence>
<keyword evidence="2" id="KW-1185">Reference proteome</keyword>
<gene>
    <name evidence="1" type="primary">124</name>
    <name evidence="1" type="ORF">SEA_STORMAGEDDON_124</name>
</gene>
<organism evidence="1 2">
    <name type="scientific">Gordonia phage Stormageddon</name>
    <dbReference type="NCBI Taxonomy" id="2656541"/>
    <lineage>
        <taxon>Viruses</taxon>
        <taxon>Duplodnaviria</taxon>
        <taxon>Heunggongvirae</taxon>
        <taxon>Uroviricota</taxon>
        <taxon>Caudoviricetes</taxon>
        <taxon>Stormageddonvirus</taxon>
        <taxon>Stormageddonvirus Stormageddon</taxon>
    </lineage>
</organism>
<evidence type="ECO:0000313" key="1">
    <source>
        <dbReference type="EMBL" id="QGJ94984.1"/>
    </source>
</evidence>
<protein>
    <submittedName>
        <fullName evidence="1">Uncharacterized protein</fullName>
    </submittedName>
</protein>
<reference evidence="1 2" key="1">
    <citation type="submission" date="2019-10" db="EMBL/GenBank/DDBJ databases">
        <authorList>
            <person name="Garlena R.A."/>
            <person name="Russell D.A."/>
            <person name="Pope W.H."/>
            <person name="Jacobs-Sera D."/>
            <person name="Hatfull G.F."/>
        </authorList>
    </citation>
    <scope>NUCLEOTIDE SEQUENCE [LARGE SCALE GENOMIC DNA]</scope>
</reference>
<dbReference type="EMBL" id="MN586040">
    <property type="protein sequence ID" value="QGJ94984.1"/>
    <property type="molecule type" value="Genomic_DNA"/>
</dbReference>
<name>A0A649VS13_9CAUD</name>
<dbReference type="KEGG" id="vg:64766831"/>
<sequence length="287" mass="32676">MPEHDNFVSAQLTPEGLLAVPKTEGDRVLFLLGRFRATGRFVPEQTVSTEDPAWYELDDLLAAIKRGNESAEKTWRKGYKAGLRYYQNSERLRHGPDQKPMVWLDDHGLLVVRNPEGRAYSHLEWKNDQVGWQWAANMDELPESARPLFHPDLAPQALREMLGDVEIEVVKTPPEYDMDAEYESEFCADTYYVKNIEPSGRQHNLNHLDNLGTPVEPAKVAAAVDRAKRRLAVLLDIQAELDAAESAEVERLVEVILANEDLDIDREGARDIALRMLATYNLEERDV</sequence>